<dbReference type="AlphaFoldDB" id="A0A7V7QNR6"/>
<sequence length="394" mass="45956">MGILDRFKRKKVTHEEQLMQDIDSVLQEKSLSMSEINMNDKEQRDQYVKYCCDQIKVARQDLSDAKQEYNLVTTYLSDMQQIEELPLNNKAEVVDLAREIVMLNDERKNYQNTSAKITDLQYSQIESNEDNIPSVLADLEAREKEQAVIKTDLNYLEGEKTSLAFMRKDTIKSQKNLKALAIITLFTMIITFLLLFILQNLFQMEVSIGYSFVVFAGAIASTAIFVKIRYNVVELKKYELKINRAINLLNSTKIKYVNATNALDYIYHKYNVGTSRELAFLWEQYLNAKAESQKYKLNTSDLDYNNKQLIRILTRYKINAPSIWIHQALALIDDKEMVEVRHNLIVKRQNLRKRVEQNTEKIKKAKEEITQIASKNPEYMDEIVDVIKSVEDIA</sequence>
<gene>
    <name evidence="3" type="ORF">F7O84_02165</name>
</gene>
<comment type="caution">
    <text evidence="3">The sequence shown here is derived from an EMBL/GenBank/DDBJ whole genome shotgun (WGS) entry which is preliminary data.</text>
</comment>
<keyword evidence="4" id="KW-1185">Reference proteome</keyword>
<dbReference type="OrthoDB" id="9772748at2"/>
<name>A0A7V7QNR6_9FIRM</name>
<feature type="coiled-coil region" evidence="1">
    <location>
        <begin position="348"/>
        <end position="375"/>
    </location>
</feature>
<feature type="transmembrane region" description="Helical" evidence="2">
    <location>
        <begin position="208"/>
        <end position="228"/>
    </location>
</feature>
<keyword evidence="2" id="KW-0812">Transmembrane</keyword>
<evidence type="ECO:0000256" key="1">
    <source>
        <dbReference type="SAM" id="Coils"/>
    </source>
</evidence>
<reference evidence="3 4" key="2">
    <citation type="submission" date="2020-02" db="EMBL/GenBank/DDBJ databases">
        <title>Candidatus Galacturonibacter soehngenii shows hetero-acetogenic catabolism of galacturonic acid but lacks a canonical carbon monoxide dehydrogenase/acetyl-CoA synthase complex.</title>
        <authorList>
            <person name="Diender M."/>
            <person name="Stouten G.R."/>
            <person name="Petersen J.F."/>
            <person name="Nielsen P.H."/>
            <person name="Dueholm M.S."/>
            <person name="Pronk J.T."/>
            <person name="Van Loosdrecht M.C.M."/>
        </authorList>
    </citation>
    <scope>NUCLEOTIDE SEQUENCE [LARGE SCALE GENOMIC DNA]</scope>
    <source>
        <strain evidence="3">GalUA</strain>
    </source>
</reference>
<organism evidence="3 4">
    <name type="scientific">Candidatus Galacturonatibacter soehngenii</name>
    <dbReference type="NCBI Taxonomy" id="2307010"/>
    <lineage>
        <taxon>Bacteria</taxon>
        <taxon>Bacillati</taxon>
        <taxon>Bacillota</taxon>
        <taxon>Clostridia</taxon>
        <taxon>Lachnospirales</taxon>
        <taxon>Lachnospiraceae</taxon>
        <taxon>Candidatus Galacturonatibacter</taxon>
    </lineage>
</organism>
<protein>
    <submittedName>
        <fullName evidence="3">Uncharacterized protein</fullName>
    </submittedName>
</protein>
<reference evidence="3 4" key="1">
    <citation type="submission" date="2019-09" db="EMBL/GenBank/DDBJ databases">
        <authorList>
            <person name="Valk L.C."/>
        </authorList>
    </citation>
    <scope>NUCLEOTIDE SEQUENCE [LARGE SCALE GENOMIC DNA]</scope>
    <source>
        <strain evidence="3">GalUA</strain>
    </source>
</reference>
<proteinExistence type="predicted"/>
<evidence type="ECO:0000313" key="4">
    <source>
        <dbReference type="Proteomes" id="UP000461768"/>
    </source>
</evidence>
<dbReference type="Proteomes" id="UP000461768">
    <property type="component" value="Unassembled WGS sequence"/>
</dbReference>
<keyword evidence="1" id="KW-0175">Coiled coil</keyword>
<keyword evidence="2" id="KW-0472">Membrane</keyword>
<evidence type="ECO:0000256" key="2">
    <source>
        <dbReference type="SAM" id="Phobius"/>
    </source>
</evidence>
<accession>A0A7V7QNR6</accession>
<feature type="transmembrane region" description="Helical" evidence="2">
    <location>
        <begin position="177"/>
        <end position="202"/>
    </location>
</feature>
<keyword evidence="2" id="KW-1133">Transmembrane helix</keyword>
<evidence type="ECO:0000313" key="3">
    <source>
        <dbReference type="EMBL" id="KAB1440654.1"/>
    </source>
</evidence>
<dbReference type="EMBL" id="WAGX01000003">
    <property type="protein sequence ID" value="KAB1440654.1"/>
    <property type="molecule type" value="Genomic_DNA"/>
</dbReference>
<dbReference type="RefSeq" id="WP_151141363.1">
    <property type="nucleotide sequence ID" value="NZ_WAGX01000003.1"/>
</dbReference>